<proteinExistence type="predicted"/>
<feature type="region of interest" description="Disordered" evidence="1">
    <location>
        <begin position="1"/>
        <end position="24"/>
    </location>
</feature>
<gene>
    <name evidence="2" type="ORF">ECRASSUSDP1_LOCUS2427</name>
</gene>
<dbReference type="Proteomes" id="UP001295684">
    <property type="component" value="Unassembled WGS sequence"/>
</dbReference>
<evidence type="ECO:0000313" key="2">
    <source>
        <dbReference type="EMBL" id="CAI2361117.1"/>
    </source>
</evidence>
<comment type="caution">
    <text evidence="2">The sequence shown here is derived from an EMBL/GenBank/DDBJ whole genome shotgun (WGS) entry which is preliminary data.</text>
</comment>
<dbReference type="AlphaFoldDB" id="A0AAD1U617"/>
<feature type="compositionally biased region" description="Polar residues" evidence="1">
    <location>
        <begin position="1"/>
        <end position="20"/>
    </location>
</feature>
<name>A0AAD1U617_EUPCR</name>
<accession>A0AAD1U617</accession>
<sequence>MNSLTRLSKTFNHPGQTPISKNPFPTIEMKHRFILEGYSPINYGEKQTVAETLGQVVRVLEDVKSEKQRKYEQMEIPKIKVSKPVQGKRKRRRLDMGRILGKPSDRISLGNKRISSSTMAPDMINRLMSQRNSIRKNNAQVKHSQDKELNHINKLSQTGTWKDLFFGFKSPSISSRNCSLKSKSQATLRAKLYQKKSKPLPPEYLVHQKRLDFLKSIKSNLKKLKKSSPLSRMVSKIQDDQLKSSKSEKRILKQPFSPKATEQTQDLLLKSARTFVGIKNDKKVEGVYERYFGKIRKLSRHSVELEKTSEDRVRSSGLDQNGNGKASQEGANSEIFKLFKITPRIQCEDKKKSFKSEKKLLLKGREFVLQKVPKAPKRVSQTSANFLQIPLIKRESNALVPIKDEEHEETIVSIKMQASPRVRIKTTVAKPIVTKKKPLQVKKVPLSLYNSKRMQKPEFPKSFDWRNIAKTNRIWDSYHSSSAPDESSRDSSS</sequence>
<evidence type="ECO:0000256" key="1">
    <source>
        <dbReference type="SAM" id="MobiDB-lite"/>
    </source>
</evidence>
<reference evidence="2" key="1">
    <citation type="submission" date="2023-07" db="EMBL/GenBank/DDBJ databases">
        <authorList>
            <consortium name="AG Swart"/>
            <person name="Singh M."/>
            <person name="Singh A."/>
            <person name="Seah K."/>
            <person name="Emmerich C."/>
        </authorList>
    </citation>
    <scope>NUCLEOTIDE SEQUENCE</scope>
    <source>
        <strain evidence="2">DP1</strain>
    </source>
</reference>
<keyword evidence="3" id="KW-1185">Reference proteome</keyword>
<feature type="region of interest" description="Disordered" evidence="1">
    <location>
        <begin position="306"/>
        <end position="329"/>
    </location>
</feature>
<dbReference type="EMBL" id="CAMPGE010002317">
    <property type="protein sequence ID" value="CAI2361117.1"/>
    <property type="molecule type" value="Genomic_DNA"/>
</dbReference>
<evidence type="ECO:0000313" key="3">
    <source>
        <dbReference type="Proteomes" id="UP001295684"/>
    </source>
</evidence>
<organism evidence="2 3">
    <name type="scientific">Euplotes crassus</name>
    <dbReference type="NCBI Taxonomy" id="5936"/>
    <lineage>
        <taxon>Eukaryota</taxon>
        <taxon>Sar</taxon>
        <taxon>Alveolata</taxon>
        <taxon>Ciliophora</taxon>
        <taxon>Intramacronucleata</taxon>
        <taxon>Spirotrichea</taxon>
        <taxon>Hypotrichia</taxon>
        <taxon>Euplotida</taxon>
        <taxon>Euplotidae</taxon>
        <taxon>Moneuplotes</taxon>
    </lineage>
</organism>
<protein>
    <submittedName>
        <fullName evidence="2">Uncharacterized protein</fullName>
    </submittedName>
</protein>
<feature type="compositionally biased region" description="Polar residues" evidence="1">
    <location>
        <begin position="317"/>
        <end position="329"/>
    </location>
</feature>